<dbReference type="EMBL" id="LAVV01007225">
    <property type="protein sequence ID" value="KNZ56667.1"/>
    <property type="molecule type" value="Genomic_DNA"/>
</dbReference>
<dbReference type="Proteomes" id="UP000037035">
    <property type="component" value="Unassembled WGS sequence"/>
</dbReference>
<organism evidence="1 2">
    <name type="scientific">Puccinia sorghi</name>
    <dbReference type="NCBI Taxonomy" id="27349"/>
    <lineage>
        <taxon>Eukaryota</taxon>
        <taxon>Fungi</taxon>
        <taxon>Dikarya</taxon>
        <taxon>Basidiomycota</taxon>
        <taxon>Pucciniomycotina</taxon>
        <taxon>Pucciniomycetes</taxon>
        <taxon>Pucciniales</taxon>
        <taxon>Pucciniaceae</taxon>
        <taxon>Puccinia</taxon>
    </lineage>
</organism>
<evidence type="ECO:0000313" key="1">
    <source>
        <dbReference type="EMBL" id="KNZ56667.1"/>
    </source>
</evidence>
<keyword evidence="2" id="KW-1185">Reference proteome</keyword>
<dbReference type="AlphaFoldDB" id="A0A0L6V801"/>
<gene>
    <name evidence="1" type="ORF">VP01_234g3</name>
</gene>
<comment type="caution">
    <text evidence="1">The sequence shown here is derived from an EMBL/GenBank/DDBJ whole genome shotgun (WGS) entry which is preliminary data.</text>
</comment>
<evidence type="ECO:0000313" key="2">
    <source>
        <dbReference type="Proteomes" id="UP000037035"/>
    </source>
</evidence>
<protein>
    <submittedName>
        <fullName evidence="1">Uncharacterized protein</fullName>
    </submittedName>
</protein>
<dbReference type="VEuPathDB" id="FungiDB:VP01_234g3"/>
<reference evidence="1 2" key="1">
    <citation type="submission" date="2015-08" db="EMBL/GenBank/DDBJ databases">
        <title>Next Generation Sequencing and Analysis of the Genome of Puccinia sorghi L Schw, the Causal Agent of Maize Common Rust.</title>
        <authorList>
            <person name="Rochi L."/>
            <person name="Burguener G."/>
            <person name="Darino M."/>
            <person name="Turjanski A."/>
            <person name="Kreff E."/>
            <person name="Dieguez M.J."/>
            <person name="Sacco F."/>
        </authorList>
    </citation>
    <scope>NUCLEOTIDE SEQUENCE [LARGE SCALE GENOMIC DNA]</scope>
    <source>
        <strain evidence="1 2">RO10H11247</strain>
    </source>
</reference>
<accession>A0A0L6V801</accession>
<name>A0A0L6V801_9BASI</name>
<dbReference type="STRING" id="27349.A0A0L6V801"/>
<proteinExistence type="predicted"/>
<sequence>MQEAATNQAKQIQYQCDLIAEQLGFSNRCRRCGPDHQDGQGPMDPYIGSYVGKEIDLDLDSLAAYAYHRSCFYAETHKRISNQWTELDQTVTETYLQCQKTALNWIHDSATFQWP</sequence>